<dbReference type="Gene3D" id="3.20.20.140">
    <property type="entry name" value="Metal-dependent hydrolases"/>
    <property type="match status" value="1"/>
</dbReference>
<evidence type="ECO:0000259" key="1">
    <source>
        <dbReference type="Pfam" id="PF07969"/>
    </source>
</evidence>
<dbReference type="SUPFAM" id="SSF51556">
    <property type="entry name" value="Metallo-dependent hydrolases"/>
    <property type="match status" value="1"/>
</dbReference>
<gene>
    <name evidence="2" type="ORF">SE19_02605</name>
</gene>
<feature type="domain" description="Amidohydrolase 3" evidence="1">
    <location>
        <begin position="1"/>
        <end position="215"/>
    </location>
</feature>
<dbReference type="Gene3D" id="3.10.310.70">
    <property type="match status" value="1"/>
</dbReference>
<dbReference type="AlphaFoldDB" id="A0A0P9F591"/>
<protein>
    <recommendedName>
        <fullName evidence="1">Amidohydrolase 3 domain-containing protein</fullName>
    </recommendedName>
</protein>
<dbReference type="InterPro" id="IPR032466">
    <property type="entry name" value="Metal_Hydrolase"/>
</dbReference>
<dbReference type="EMBL" id="LJCQ01000135">
    <property type="protein sequence ID" value="KPV47084.1"/>
    <property type="molecule type" value="Genomic_DNA"/>
</dbReference>
<accession>A0A0P9F591</accession>
<dbReference type="RefSeq" id="WP_157438726.1">
    <property type="nucleotide sequence ID" value="NZ_LJCQ01000135.1"/>
</dbReference>
<feature type="non-terminal residue" evidence="2">
    <location>
        <position position="256"/>
    </location>
</feature>
<proteinExistence type="predicted"/>
<reference evidence="2 3" key="1">
    <citation type="submission" date="2015-09" db="EMBL/GenBank/DDBJ databases">
        <title>Draft genome sequence of Acidiplasma aeolicum DSM 18409.</title>
        <authorList>
            <person name="Hemp J."/>
        </authorList>
    </citation>
    <scope>NUCLEOTIDE SEQUENCE [LARGE SCALE GENOMIC DNA]</scope>
    <source>
        <strain evidence="2 3">V</strain>
    </source>
</reference>
<dbReference type="Pfam" id="PF07969">
    <property type="entry name" value="Amidohydro_3"/>
    <property type="match status" value="1"/>
</dbReference>
<comment type="caution">
    <text evidence="2">The sequence shown here is derived from an EMBL/GenBank/DDBJ whole genome shotgun (WGS) entry which is preliminary data.</text>
</comment>
<dbReference type="PANTHER" id="PTHR22642:SF2">
    <property type="entry name" value="PROTEIN LONG AFTER FAR-RED 3"/>
    <property type="match status" value="1"/>
</dbReference>
<evidence type="ECO:0000313" key="2">
    <source>
        <dbReference type="EMBL" id="KPV47084.1"/>
    </source>
</evidence>
<feature type="non-terminal residue" evidence="2">
    <location>
        <position position="1"/>
    </location>
</feature>
<sequence>IIGYGWDESLWKNHEYIKKNDLDVTNLPVILFRKDLHMASLNTAALKLLNIDSKDGIINEELLRKIDYLTLPSEEEIINALNISIKKALSLGITSLRDIVDLKTYNAYKKIKTPLNIYKALYDNFYFEGFGKNNRDAGIKIFMDGSIGAKTAAHEDYKNLKMTSNQLYNLSKKYWDINIPVVVHAIGEIAIKETLFALLKSPQYIRNSIEHFELIEDPLIDMINDNTIISAQPNYLQWASPSGLYEHELGKEWLYK</sequence>
<name>A0A0P9F591_9ARCH</name>
<dbReference type="PANTHER" id="PTHR22642">
    <property type="entry name" value="IMIDAZOLONEPROPIONASE"/>
    <property type="match status" value="1"/>
</dbReference>
<dbReference type="InterPro" id="IPR013108">
    <property type="entry name" value="Amidohydro_3"/>
</dbReference>
<organism evidence="2 3">
    <name type="scientific">Acidiplasma aeolicum</name>
    <dbReference type="NCBI Taxonomy" id="507754"/>
    <lineage>
        <taxon>Archaea</taxon>
        <taxon>Methanobacteriati</taxon>
        <taxon>Thermoplasmatota</taxon>
        <taxon>Thermoplasmata</taxon>
        <taxon>Thermoplasmatales</taxon>
        <taxon>Ferroplasmaceae</taxon>
        <taxon>Acidiplasma</taxon>
    </lineage>
</organism>
<dbReference type="Proteomes" id="UP000050515">
    <property type="component" value="Unassembled WGS sequence"/>
</dbReference>
<evidence type="ECO:0000313" key="3">
    <source>
        <dbReference type="Proteomes" id="UP000050515"/>
    </source>
</evidence>